<dbReference type="InterPro" id="IPR029060">
    <property type="entry name" value="PIN-like_dom_sf"/>
</dbReference>
<evidence type="ECO:0000256" key="1">
    <source>
        <dbReference type="ARBA" id="ARBA00022722"/>
    </source>
</evidence>
<evidence type="ECO:0000256" key="3">
    <source>
        <dbReference type="ARBA" id="ARBA00022801"/>
    </source>
</evidence>
<comment type="caution">
    <text evidence="6">The sequence shown here is derived from an EMBL/GenBank/DDBJ whole genome shotgun (WGS) entry which is preliminary data.</text>
</comment>
<dbReference type="SUPFAM" id="SSF88723">
    <property type="entry name" value="PIN domain-like"/>
    <property type="match status" value="1"/>
</dbReference>
<name>A0A4Q9KNS0_PROTD</name>
<dbReference type="AlphaFoldDB" id="A0A4Q9KNS0"/>
<gene>
    <name evidence="6" type="ORF">ET996_00640</name>
</gene>
<proteinExistence type="predicted"/>
<dbReference type="RefSeq" id="WP_131170626.1">
    <property type="nucleotide sequence ID" value="NZ_FXTL01000001.1"/>
</dbReference>
<dbReference type="Gene3D" id="3.40.50.1010">
    <property type="entry name" value="5'-nuclease"/>
    <property type="match status" value="1"/>
</dbReference>
<keyword evidence="4" id="KW-0460">Magnesium</keyword>
<evidence type="ECO:0000256" key="4">
    <source>
        <dbReference type="ARBA" id="ARBA00022842"/>
    </source>
</evidence>
<dbReference type="Pfam" id="PF01850">
    <property type="entry name" value="PIN"/>
    <property type="match status" value="1"/>
</dbReference>
<evidence type="ECO:0000313" key="7">
    <source>
        <dbReference type="Proteomes" id="UP000291933"/>
    </source>
</evidence>
<protein>
    <submittedName>
        <fullName evidence="6">PIN domain-containing protein</fullName>
    </submittedName>
</protein>
<evidence type="ECO:0000259" key="5">
    <source>
        <dbReference type="Pfam" id="PF01850"/>
    </source>
</evidence>
<dbReference type="GO" id="GO:0004518">
    <property type="term" value="F:nuclease activity"/>
    <property type="evidence" value="ECO:0007669"/>
    <property type="project" value="UniProtKB-KW"/>
</dbReference>
<sequence length="130" mass="13898">MDAFDADVLIYAAAEGHELGSRVLPLLLTDEVRVGSTMLLPELLAKPLRDGQEDEVIALGELLGTLSLLPCTETVGELAAVLAAQYGLRPMDAVHLATAVDAGADRFITNNSRDFDSRIVEIDVVRPGQL</sequence>
<dbReference type="GO" id="GO:0016787">
    <property type="term" value="F:hydrolase activity"/>
    <property type="evidence" value="ECO:0007669"/>
    <property type="project" value="UniProtKB-KW"/>
</dbReference>
<keyword evidence="2" id="KW-0479">Metal-binding</keyword>
<keyword evidence="1" id="KW-0540">Nuclease</keyword>
<dbReference type="InterPro" id="IPR002716">
    <property type="entry name" value="PIN_dom"/>
</dbReference>
<evidence type="ECO:0000256" key="2">
    <source>
        <dbReference type="ARBA" id="ARBA00022723"/>
    </source>
</evidence>
<dbReference type="OrthoDB" id="4774897at2"/>
<organism evidence="6 7">
    <name type="scientific">Propioniciclava tarda</name>
    <dbReference type="NCBI Taxonomy" id="433330"/>
    <lineage>
        <taxon>Bacteria</taxon>
        <taxon>Bacillati</taxon>
        <taxon>Actinomycetota</taxon>
        <taxon>Actinomycetes</taxon>
        <taxon>Propionibacteriales</taxon>
        <taxon>Propionibacteriaceae</taxon>
        <taxon>Propioniciclava</taxon>
    </lineage>
</organism>
<dbReference type="GO" id="GO:0046872">
    <property type="term" value="F:metal ion binding"/>
    <property type="evidence" value="ECO:0007669"/>
    <property type="project" value="UniProtKB-KW"/>
</dbReference>
<evidence type="ECO:0000313" key="6">
    <source>
        <dbReference type="EMBL" id="TBT96213.1"/>
    </source>
</evidence>
<keyword evidence="7" id="KW-1185">Reference proteome</keyword>
<reference evidence="6 7" key="1">
    <citation type="submission" date="2019-01" db="EMBL/GenBank/DDBJ databases">
        <title>Lactibacter flavus gen. nov., sp. nov., a novel bacterium of the family Propionibacteriaceae isolated from raw milk and dairy products.</title>
        <authorList>
            <person name="Huptas C."/>
            <person name="Wenning M."/>
            <person name="Breitenwieser F."/>
            <person name="Doll E."/>
            <person name="Von Neubeck M."/>
            <person name="Busse H.-J."/>
            <person name="Scherer S."/>
        </authorList>
    </citation>
    <scope>NUCLEOTIDE SEQUENCE [LARGE SCALE GENOMIC DNA]</scope>
    <source>
        <strain evidence="7">DSM 22130 / JCM 15804 / WR061</strain>
    </source>
</reference>
<dbReference type="EMBL" id="SDMR01000001">
    <property type="protein sequence ID" value="TBT96213.1"/>
    <property type="molecule type" value="Genomic_DNA"/>
</dbReference>
<keyword evidence="3" id="KW-0378">Hydrolase</keyword>
<dbReference type="Proteomes" id="UP000291933">
    <property type="component" value="Unassembled WGS sequence"/>
</dbReference>
<feature type="domain" description="PIN" evidence="5">
    <location>
        <begin position="4"/>
        <end position="115"/>
    </location>
</feature>
<accession>A0A4Q9KNS0</accession>